<dbReference type="SUPFAM" id="SSF49785">
    <property type="entry name" value="Galactose-binding domain-like"/>
    <property type="match status" value="1"/>
</dbReference>
<protein>
    <submittedName>
        <fullName evidence="3">CIA30 family protein</fullName>
    </submittedName>
</protein>
<dbReference type="EMBL" id="JAUZVY010000002">
    <property type="protein sequence ID" value="MDP4528699.1"/>
    <property type="molecule type" value="Genomic_DNA"/>
</dbReference>
<dbReference type="PANTHER" id="PTHR13194">
    <property type="entry name" value="COMPLEX I INTERMEDIATE-ASSOCIATED PROTEIN 30"/>
    <property type="match status" value="1"/>
</dbReference>
<keyword evidence="4" id="KW-1185">Reference proteome</keyword>
<dbReference type="InterPro" id="IPR008979">
    <property type="entry name" value="Galactose-bd-like_sf"/>
</dbReference>
<dbReference type="Proteomes" id="UP001236258">
    <property type="component" value="Unassembled WGS sequence"/>
</dbReference>
<gene>
    <name evidence="3" type="ORF">Q3O59_06595</name>
</gene>
<comment type="similarity">
    <text evidence="1">Belongs to the CIA30 family.</text>
</comment>
<organism evidence="3 4">
    <name type="scientific">Alkalimonas delamerensis</name>
    <dbReference type="NCBI Taxonomy" id="265981"/>
    <lineage>
        <taxon>Bacteria</taxon>
        <taxon>Pseudomonadati</taxon>
        <taxon>Pseudomonadota</taxon>
        <taxon>Gammaproteobacteria</taxon>
        <taxon>Alkalimonas</taxon>
    </lineage>
</organism>
<dbReference type="InterPro" id="IPR039131">
    <property type="entry name" value="NDUFAF1"/>
</dbReference>
<name>A0ABT9GP66_9GAMM</name>
<reference evidence="3 4" key="1">
    <citation type="submission" date="2023-08" db="EMBL/GenBank/DDBJ databases">
        <authorList>
            <person name="Joshi A."/>
            <person name="Thite S."/>
        </authorList>
    </citation>
    <scope>NUCLEOTIDE SEQUENCE [LARGE SCALE GENOMIC DNA]</scope>
    <source>
        <strain evidence="3 4">1E1</strain>
    </source>
</reference>
<accession>A0ABT9GP66</accession>
<evidence type="ECO:0000259" key="2">
    <source>
        <dbReference type="Pfam" id="PF08547"/>
    </source>
</evidence>
<dbReference type="Pfam" id="PF08547">
    <property type="entry name" value="CIA30"/>
    <property type="match status" value="1"/>
</dbReference>
<evidence type="ECO:0000313" key="3">
    <source>
        <dbReference type="EMBL" id="MDP4528699.1"/>
    </source>
</evidence>
<dbReference type="InterPro" id="IPR013857">
    <property type="entry name" value="NADH-UbQ_OxRdtase-assoc_prot30"/>
</dbReference>
<evidence type="ECO:0000256" key="1">
    <source>
        <dbReference type="ARBA" id="ARBA00007884"/>
    </source>
</evidence>
<evidence type="ECO:0000313" key="4">
    <source>
        <dbReference type="Proteomes" id="UP001236258"/>
    </source>
</evidence>
<feature type="domain" description="NADH:ubiquinone oxidoreductase intermediate-associated protein 30" evidence="2">
    <location>
        <begin position="16"/>
        <end position="163"/>
    </location>
</feature>
<sequence>MPEHQNMPGTVQLSFAKDFQHVQLVHDTVMGGRSSGAVQPLDDDAALRFSGQLSLANNGGFASVRFNLAEPLAPLNYQRILLQLAADGRRYQLRLKTPFIPTGVAYVAEFDSQQSNRHYEFRPADFEGRFRGRPVRGLPPLRFADIDQLSIMLADRTSGDFEILLYSIEFSALQSI</sequence>
<comment type="caution">
    <text evidence="3">The sequence shown here is derived from an EMBL/GenBank/DDBJ whole genome shotgun (WGS) entry which is preliminary data.</text>
</comment>
<dbReference type="PANTHER" id="PTHR13194:SF19">
    <property type="entry name" value="NAD(P)-BINDING ROSSMANN-FOLD SUPERFAMILY PROTEIN"/>
    <property type="match status" value="1"/>
</dbReference>
<proteinExistence type="inferred from homology"/>
<dbReference type="RefSeq" id="WP_305944817.1">
    <property type="nucleotide sequence ID" value="NZ_JAUZVY010000002.1"/>
</dbReference>